<keyword evidence="1" id="KW-1133">Transmembrane helix</keyword>
<reference evidence="3" key="1">
    <citation type="submission" date="2022-07" db="EMBL/GenBank/DDBJ databases">
        <title>Fungi with potential for degradation of polypropylene.</title>
        <authorList>
            <person name="Gostincar C."/>
        </authorList>
    </citation>
    <scope>NUCLEOTIDE SEQUENCE</scope>
    <source>
        <strain evidence="3">EXF-13287</strain>
    </source>
</reference>
<keyword evidence="2" id="KW-0732">Signal</keyword>
<feature type="transmembrane region" description="Helical" evidence="1">
    <location>
        <begin position="164"/>
        <end position="181"/>
    </location>
</feature>
<organism evidence="3 4">
    <name type="scientific">Coniochaeta hoffmannii</name>
    <dbReference type="NCBI Taxonomy" id="91930"/>
    <lineage>
        <taxon>Eukaryota</taxon>
        <taxon>Fungi</taxon>
        <taxon>Dikarya</taxon>
        <taxon>Ascomycota</taxon>
        <taxon>Pezizomycotina</taxon>
        <taxon>Sordariomycetes</taxon>
        <taxon>Sordariomycetidae</taxon>
        <taxon>Coniochaetales</taxon>
        <taxon>Coniochaetaceae</taxon>
        <taxon>Coniochaeta</taxon>
    </lineage>
</organism>
<comment type="caution">
    <text evidence="3">The sequence shown here is derived from an EMBL/GenBank/DDBJ whole genome shotgun (WGS) entry which is preliminary data.</text>
</comment>
<evidence type="ECO:0000256" key="1">
    <source>
        <dbReference type="SAM" id="Phobius"/>
    </source>
</evidence>
<name>A0AA38W270_9PEZI</name>
<dbReference type="EMBL" id="JANBVN010000001">
    <property type="protein sequence ID" value="KAJ9165783.1"/>
    <property type="molecule type" value="Genomic_DNA"/>
</dbReference>
<keyword evidence="1" id="KW-0472">Membrane</keyword>
<sequence>MKAVFFALFAFATSALAGPVIAERQLDSQADEIDKLFSQIQGYTASINQTTAAVPNNPDILTQTTTATALAPQFQGITDALTAATAILSKREVWQRNSGCTADCLGIKIKLLVWEIACTLKFVIIKLGLGCVLLYLTPLVLALSKLIIALDKVVDGLLFAVKKILDSVLGGLAAGLLGLLPF</sequence>
<feature type="signal peptide" evidence="2">
    <location>
        <begin position="1"/>
        <end position="17"/>
    </location>
</feature>
<accession>A0AA38W270</accession>
<keyword evidence="1" id="KW-0812">Transmembrane</keyword>
<dbReference type="AlphaFoldDB" id="A0AA38W270"/>
<gene>
    <name evidence="3" type="ORF">NKR19_g105</name>
</gene>
<feature type="transmembrane region" description="Helical" evidence="1">
    <location>
        <begin position="122"/>
        <end position="143"/>
    </location>
</feature>
<evidence type="ECO:0000256" key="2">
    <source>
        <dbReference type="SAM" id="SignalP"/>
    </source>
</evidence>
<evidence type="ECO:0000313" key="3">
    <source>
        <dbReference type="EMBL" id="KAJ9165783.1"/>
    </source>
</evidence>
<evidence type="ECO:0000313" key="4">
    <source>
        <dbReference type="Proteomes" id="UP001174691"/>
    </source>
</evidence>
<keyword evidence="4" id="KW-1185">Reference proteome</keyword>
<protein>
    <submittedName>
        <fullName evidence="3">Uncharacterized protein</fullName>
    </submittedName>
</protein>
<proteinExistence type="predicted"/>
<dbReference type="Proteomes" id="UP001174691">
    <property type="component" value="Unassembled WGS sequence"/>
</dbReference>
<feature type="chain" id="PRO_5041416475" evidence="2">
    <location>
        <begin position="18"/>
        <end position="182"/>
    </location>
</feature>